<evidence type="ECO:0000313" key="4">
    <source>
        <dbReference type="Proteomes" id="UP001515100"/>
    </source>
</evidence>
<evidence type="ECO:0000259" key="2">
    <source>
        <dbReference type="PROSITE" id="PS50994"/>
    </source>
</evidence>
<dbReference type="GO" id="GO:0015074">
    <property type="term" value="P:DNA integration"/>
    <property type="evidence" value="ECO:0007669"/>
    <property type="project" value="InterPro"/>
</dbReference>
<dbReference type="PANTHER" id="PTHR35004">
    <property type="entry name" value="TRANSPOSASE RV3428C-RELATED"/>
    <property type="match status" value="1"/>
</dbReference>
<dbReference type="RefSeq" id="WP_129184422.1">
    <property type="nucleotide sequence ID" value="NZ_JAGIOG010000001.1"/>
</dbReference>
<dbReference type="InterPro" id="IPR036397">
    <property type="entry name" value="RNaseH_sf"/>
</dbReference>
<dbReference type="AlphaFoldDB" id="A0A641ALY1"/>
<dbReference type="Proteomes" id="UP001515100">
    <property type="component" value="Unassembled WGS sequence"/>
</dbReference>
<keyword evidence="4" id="KW-1185">Reference proteome</keyword>
<name>A0A641ALY1_9ACTN</name>
<organism evidence="3 4">
    <name type="scientific">Aeromicrobium fastidiosum</name>
    <dbReference type="NCBI Taxonomy" id="52699"/>
    <lineage>
        <taxon>Bacteria</taxon>
        <taxon>Bacillati</taxon>
        <taxon>Actinomycetota</taxon>
        <taxon>Actinomycetes</taxon>
        <taxon>Propionibacteriales</taxon>
        <taxon>Nocardioidaceae</taxon>
        <taxon>Aeromicrobium</taxon>
    </lineage>
</organism>
<gene>
    <name evidence="3" type="ORF">ESP62_013375</name>
</gene>
<evidence type="ECO:0000313" key="3">
    <source>
        <dbReference type="EMBL" id="KAA1376413.1"/>
    </source>
</evidence>
<dbReference type="OrthoDB" id="52928at2"/>
<comment type="caution">
    <text evidence="3">The sequence shown here is derived from an EMBL/GenBank/DDBJ whole genome shotgun (WGS) entry which is preliminary data.</text>
</comment>
<dbReference type="InterPro" id="IPR009004">
    <property type="entry name" value="Transposase_Mu_C"/>
</dbReference>
<dbReference type="SUPFAM" id="SSF50610">
    <property type="entry name" value="mu transposase, C-terminal domain"/>
    <property type="match status" value="1"/>
</dbReference>
<protein>
    <submittedName>
        <fullName evidence="3">DDE-type integrase/transposase/recombinase</fullName>
    </submittedName>
</protein>
<reference evidence="3" key="1">
    <citation type="submission" date="2019-09" db="EMBL/GenBank/DDBJ databases">
        <authorList>
            <person name="Li J."/>
        </authorList>
    </citation>
    <scope>NUCLEOTIDE SEQUENCE [LARGE SCALE GENOMIC DNA]</scope>
    <source>
        <strain evidence="3">NRBC 14897</strain>
    </source>
</reference>
<dbReference type="SUPFAM" id="SSF53098">
    <property type="entry name" value="Ribonuclease H-like"/>
    <property type="match status" value="1"/>
</dbReference>
<dbReference type="Gene3D" id="3.30.420.10">
    <property type="entry name" value="Ribonuclease H-like superfamily/Ribonuclease H"/>
    <property type="match status" value="1"/>
</dbReference>
<dbReference type="InterPro" id="IPR015378">
    <property type="entry name" value="Transposase-like_Mu_C"/>
</dbReference>
<accession>A0A641ALY1</accession>
<dbReference type="InterPro" id="IPR012337">
    <property type="entry name" value="RNaseH-like_sf"/>
</dbReference>
<dbReference type="PROSITE" id="PS50994">
    <property type="entry name" value="INTEGRASE"/>
    <property type="match status" value="1"/>
</dbReference>
<dbReference type="InterPro" id="IPR001584">
    <property type="entry name" value="Integrase_cat-core"/>
</dbReference>
<sequence>MRASERQALTAMLNQAIAAGGGNVTGDVVRRAADGFGISTRTVHRHLKTMRDGGPATHTVRAGWWSDPQTRQLVLAAVASCDSLKQAWRRLHADKTITVSYPQFTRQYSDNIAPAVAAGLRGNGREDYLQMSLYLEDVPERPNTRWQADSQEVPVWVRPDNGTAPFKPWQVTFVDEATRMVMATILLPGPPGGEDAVAALAAAVRGFRTADGTFVGGIPQTIKWDNGTEFINQTVTAACLRLNIAPFPAAPYSPWQKGKIERWHRTIQTELYSHLPGASDGPRSFQGTEWWRGADTNLLPFSALVLKMQDWVVEYNTERVHSAIGCTPLTAWKAKATNVAQAAPQQLFPLMLRASSKRTVSKDGIRFEGRRYLAAGLAKYRGCKVDIRLLPLDGNTIYVFDGDDFICEAVPSGQLGTDERRTVVQQRHADWQTIKAAHERAAVVRAQTAVINAATAPPATKTATPTPSRPPYDAAGATGIFAESDALTDLLGDDDL</sequence>
<proteinExistence type="predicted"/>
<feature type="compositionally biased region" description="Low complexity" evidence="1">
    <location>
        <begin position="455"/>
        <end position="466"/>
    </location>
</feature>
<feature type="domain" description="Integrase catalytic" evidence="2">
    <location>
        <begin position="138"/>
        <end position="336"/>
    </location>
</feature>
<dbReference type="Pfam" id="PF00665">
    <property type="entry name" value="rve"/>
    <property type="match status" value="1"/>
</dbReference>
<dbReference type="EMBL" id="SDPP02000003">
    <property type="protein sequence ID" value="KAA1376413.1"/>
    <property type="molecule type" value="Genomic_DNA"/>
</dbReference>
<dbReference type="Pfam" id="PF09299">
    <property type="entry name" value="Mu-transpos_C"/>
    <property type="match status" value="1"/>
</dbReference>
<dbReference type="PANTHER" id="PTHR35004:SF7">
    <property type="entry name" value="INTEGRASE PROTEIN"/>
    <property type="match status" value="1"/>
</dbReference>
<evidence type="ECO:0000256" key="1">
    <source>
        <dbReference type="SAM" id="MobiDB-lite"/>
    </source>
</evidence>
<dbReference type="GO" id="GO:0003676">
    <property type="term" value="F:nucleic acid binding"/>
    <property type="evidence" value="ECO:0007669"/>
    <property type="project" value="InterPro"/>
</dbReference>
<feature type="region of interest" description="Disordered" evidence="1">
    <location>
        <begin position="455"/>
        <end position="477"/>
    </location>
</feature>